<feature type="domain" description="Reverse transcriptase" evidence="2">
    <location>
        <begin position="231"/>
        <end position="486"/>
    </location>
</feature>
<evidence type="ECO:0000313" key="3">
    <source>
        <dbReference type="EMBL" id="KAK4807068.1"/>
    </source>
</evidence>
<dbReference type="Pfam" id="PF00078">
    <property type="entry name" value="RVT_1"/>
    <property type="match status" value="2"/>
</dbReference>
<evidence type="ECO:0000313" key="4">
    <source>
        <dbReference type="Proteomes" id="UP001333110"/>
    </source>
</evidence>
<dbReference type="PANTHER" id="PTHR33332">
    <property type="entry name" value="REVERSE TRANSCRIPTASE DOMAIN-CONTAINING PROTEIN"/>
    <property type="match status" value="1"/>
</dbReference>
<dbReference type="EMBL" id="JAUNZN010000032">
    <property type="protein sequence ID" value="KAK4807068.1"/>
    <property type="molecule type" value="Genomic_DNA"/>
</dbReference>
<dbReference type="InterPro" id="IPR043502">
    <property type="entry name" value="DNA/RNA_pol_sf"/>
</dbReference>
<dbReference type="PRINTS" id="PR01345">
    <property type="entry name" value="CERVTRCPTASE"/>
</dbReference>
<dbReference type="SUPFAM" id="SSF56672">
    <property type="entry name" value="DNA/RNA polymerases"/>
    <property type="match status" value="2"/>
</dbReference>
<comment type="caution">
    <text evidence="3">The sequence shown here is derived from an EMBL/GenBank/DDBJ whole genome shotgun (WGS) entry which is preliminary data.</text>
</comment>
<protein>
    <recommendedName>
        <fullName evidence="2">Reverse transcriptase domain-containing protein</fullName>
    </recommendedName>
</protein>
<dbReference type="Proteomes" id="UP001333110">
    <property type="component" value="Unassembled WGS sequence"/>
</dbReference>
<evidence type="ECO:0000256" key="1">
    <source>
        <dbReference type="SAM" id="MobiDB-lite"/>
    </source>
</evidence>
<dbReference type="CDD" id="cd01650">
    <property type="entry name" value="RT_nLTR_like"/>
    <property type="match status" value="1"/>
</dbReference>
<name>A0AAN7NB60_MYCAM</name>
<keyword evidence="4" id="KW-1185">Reference proteome</keyword>
<dbReference type="PROSITE" id="PS50878">
    <property type="entry name" value="RT_POL"/>
    <property type="match status" value="2"/>
</dbReference>
<reference evidence="3 4" key="1">
    <citation type="journal article" date="2023" name="J. Hered.">
        <title>Chromosome-level genome of the wood stork (Mycteria americana) provides insight into avian chromosome evolution.</title>
        <authorList>
            <person name="Flamio R. Jr."/>
            <person name="Ramstad K.M."/>
        </authorList>
    </citation>
    <scope>NUCLEOTIDE SEQUENCE [LARGE SCALE GENOMIC DNA]</scope>
    <source>
        <strain evidence="3">JAX WOST 10</strain>
    </source>
</reference>
<feature type="region of interest" description="Disordered" evidence="1">
    <location>
        <begin position="38"/>
        <end position="74"/>
    </location>
</feature>
<dbReference type="AlphaFoldDB" id="A0AAN7NB60"/>
<feature type="compositionally biased region" description="Basic and acidic residues" evidence="1">
    <location>
        <begin position="47"/>
        <end position="61"/>
    </location>
</feature>
<feature type="domain" description="Reverse transcriptase" evidence="2">
    <location>
        <begin position="573"/>
        <end position="792"/>
    </location>
</feature>
<sequence>MPAGSKTDPLLAKVEPISNGGSTSVITYLRRGKKNLLHNSSQKRGVRKCERNNYADTKVSEEGGGGGAPGTGAEIPLQPMVKTMVRQVVPLQPMEVNGGADIHLQPVEDPTPEQVDVPEGGCDHVETLRWSRSPGRTCDPMGDPCWNILFLKDCTLLKIAWADCSMGTQPLELEERDGDQTGAPIIQGEMVSDLLHHVDTHKSMGPDEIPPRVLKELAEELTKPLSIIYQQSWLTGEVPADWRLGNVTPIFKKGRKEDLGNYRPVSLTSVPGKLVEQIILSAITRHVENNQGIKPSQHGFRKGRSCLTNLISFYDKVTCLVDEGKAVDVVYLDFSKAFDTVSHSILLEKLAAHGLDGCTLRWVKNWLDGRAQRVVVNGVYSGWRPVTSGVPQGSVLGPVLFNIFINDLDEGIECTLSKFADDTKLCGSVDLLEGRQALQRDLDRLDRWAGVNCMTFNKAKCKVLHLGHSNPMQRYRLGEEWLESCLAEKDLGVLVDSHLNTSQQCAQAAKKANGILACIKNSVASRSREVIVPLYSALVRPHLEYCVQFWAPHYKRDIEVLERVQRRATKLVKGLEQKSYEERLRELGLFSLEKRRLRGDLIALFNYLKGGCREVGVGLFSQVTRLVDEGKAVDVVFLDFSEAFDTVPHSILLDKLSNCGMSRFTVHWEKNWLKGRAQRVVVSGATSGWQLVTSGVPQGSILGPVLVNIFINDLDAGVECTISKFADDTKLGGAVDSLEGQEALQKDLDRLEHRAMINGMKFNKSKCRILHLGQSNAGHKYRLGEEWLEISPAERDLGVLVDSRLNMRSQQCALAAKRANGILGCIKHSRTSWPKEVIIPLYSALVWPHLEYCVQFWAPQFKKDVKVLECVQRRATKLVKGLEGMSYEEQLRILGLSSLEKRRLRGDLIALYSFLRRGSGEGGADLFSLVSSDRMCGNGSKLLQGRFRLDIRKHFFTERVVKHWNRLPRELVDAPIPVSV</sequence>
<accession>A0AAN7NB60</accession>
<evidence type="ECO:0000259" key="2">
    <source>
        <dbReference type="PROSITE" id="PS50878"/>
    </source>
</evidence>
<dbReference type="InterPro" id="IPR000477">
    <property type="entry name" value="RT_dom"/>
</dbReference>
<gene>
    <name evidence="3" type="ORF">QYF61_018409</name>
</gene>
<proteinExistence type="predicted"/>
<organism evidence="3 4">
    <name type="scientific">Mycteria americana</name>
    <name type="common">Wood stork</name>
    <dbReference type="NCBI Taxonomy" id="33587"/>
    <lineage>
        <taxon>Eukaryota</taxon>
        <taxon>Metazoa</taxon>
        <taxon>Chordata</taxon>
        <taxon>Craniata</taxon>
        <taxon>Vertebrata</taxon>
        <taxon>Euteleostomi</taxon>
        <taxon>Archelosauria</taxon>
        <taxon>Archosauria</taxon>
        <taxon>Dinosauria</taxon>
        <taxon>Saurischia</taxon>
        <taxon>Theropoda</taxon>
        <taxon>Coelurosauria</taxon>
        <taxon>Aves</taxon>
        <taxon>Neognathae</taxon>
        <taxon>Neoaves</taxon>
        <taxon>Aequornithes</taxon>
        <taxon>Ciconiiformes</taxon>
        <taxon>Ciconiidae</taxon>
        <taxon>Mycteria</taxon>
    </lineage>
</organism>